<reference evidence="4" key="1">
    <citation type="submission" date="2011-04" db="EMBL/GenBank/DDBJ databases">
        <title>Evolution of plant cell wall degrading machinery underlies the functional diversity of forest fungi.</title>
        <authorList>
            <consortium name="US DOE Joint Genome Institute (JGI-PGF)"/>
            <person name="Eastwood D.C."/>
            <person name="Floudas D."/>
            <person name="Binder M."/>
            <person name="Majcherczyk A."/>
            <person name="Schneider P."/>
            <person name="Aerts A."/>
            <person name="Asiegbu F.O."/>
            <person name="Baker S.E."/>
            <person name="Barry K."/>
            <person name="Bendiksby M."/>
            <person name="Blumentritt M."/>
            <person name="Coutinho P.M."/>
            <person name="Cullen D."/>
            <person name="Cullen D."/>
            <person name="Gathman A."/>
            <person name="Goodell B."/>
            <person name="Henrissat B."/>
            <person name="Ihrmark K."/>
            <person name="Kauserud H."/>
            <person name="Kohler A."/>
            <person name="LaButti K."/>
            <person name="Lapidus A."/>
            <person name="Lavin J.L."/>
            <person name="Lee Y.-H."/>
            <person name="Lindquist E."/>
            <person name="Lilly W."/>
            <person name="Lucas S."/>
            <person name="Morin E."/>
            <person name="Murat C."/>
            <person name="Oguiza J.A."/>
            <person name="Park J."/>
            <person name="Pisabarro A.G."/>
            <person name="Riley R."/>
            <person name="Rosling A."/>
            <person name="Salamov A."/>
            <person name="Schmidt O."/>
            <person name="Schmutz J."/>
            <person name="Skrede I."/>
            <person name="Stenlid J."/>
            <person name="Wiebenga A."/>
            <person name="Xie X."/>
            <person name="Kues U."/>
            <person name="Hibbett D.S."/>
            <person name="Hoffmeister D."/>
            <person name="Hogberg N."/>
            <person name="Martin F."/>
            <person name="Grigoriev I.V."/>
            <person name="Watkinson S.C."/>
        </authorList>
    </citation>
    <scope>NUCLEOTIDE SEQUENCE</scope>
    <source>
        <strain evidence="4">S7.9</strain>
    </source>
</reference>
<name>F8P4I1_SERL9</name>
<evidence type="ECO:0000256" key="3">
    <source>
        <dbReference type="ARBA" id="ARBA00022927"/>
    </source>
</evidence>
<dbReference type="GO" id="GO:0005085">
    <property type="term" value="F:guanyl-nucleotide exchange factor activity"/>
    <property type="evidence" value="ECO:0007669"/>
    <property type="project" value="TreeGrafter"/>
</dbReference>
<accession>F8P4I1</accession>
<dbReference type="HOGENOM" id="CLU_081345_1_2_1"/>
<proteinExistence type="inferred from homology"/>
<evidence type="ECO:0000313" key="4">
    <source>
        <dbReference type="EMBL" id="EGO21519.1"/>
    </source>
</evidence>
<sequence>MPAPAQKELFGGAIVADLPPRVIDVSNLRQVPDNQEVFVYAENSVSFVIEILEAVAAPDDHGAARFHFDSLAHDNDAEGCTVLDIQDVINDRGDDTPSPIVLQGTQQIRKYNRPVLDQVEIMLSLFRVKRKDIDIVVTVNIPVLAADGGAISRERVAGIKTDFDKLVRSLQIIDYSLFA</sequence>
<dbReference type="Proteomes" id="UP000008064">
    <property type="component" value="Unassembled WGS sequence"/>
</dbReference>
<dbReference type="Gene3D" id="3.40.1000.10">
    <property type="entry name" value="Mog1/PsbP, alpha/beta/alpha sandwich"/>
    <property type="match status" value="1"/>
</dbReference>
<dbReference type="GO" id="GO:0031267">
    <property type="term" value="F:small GTPase binding"/>
    <property type="evidence" value="ECO:0007669"/>
    <property type="project" value="TreeGrafter"/>
</dbReference>
<keyword evidence="3" id="KW-0653">Protein transport</keyword>
<dbReference type="GO" id="GO:0005634">
    <property type="term" value="C:nucleus"/>
    <property type="evidence" value="ECO:0007669"/>
    <property type="project" value="TreeGrafter"/>
</dbReference>
<organism>
    <name type="scientific">Serpula lacrymans var. lacrymans (strain S7.9)</name>
    <name type="common">Dry rot fungus</name>
    <dbReference type="NCBI Taxonomy" id="578457"/>
    <lineage>
        <taxon>Eukaryota</taxon>
        <taxon>Fungi</taxon>
        <taxon>Dikarya</taxon>
        <taxon>Basidiomycota</taxon>
        <taxon>Agaricomycotina</taxon>
        <taxon>Agaricomycetes</taxon>
        <taxon>Agaricomycetidae</taxon>
        <taxon>Boletales</taxon>
        <taxon>Coniophorineae</taxon>
        <taxon>Serpulaceae</taxon>
        <taxon>Serpula</taxon>
    </lineage>
</organism>
<dbReference type="OrthoDB" id="10255285at2759"/>
<comment type="similarity">
    <text evidence="1">Belongs to the MOG1 family.</text>
</comment>
<gene>
    <name evidence="4" type="ORF">SERLADRAFT_473971</name>
</gene>
<dbReference type="Pfam" id="PF04603">
    <property type="entry name" value="Mog1"/>
    <property type="match status" value="1"/>
</dbReference>
<keyword evidence="2" id="KW-0813">Transport</keyword>
<dbReference type="PANTHER" id="PTHR15837">
    <property type="entry name" value="RAN GUANINE NUCLEOTIDE RELEASE FACTOR"/>
    <property type="match status" value="1"/>
</dbReference>
<evidence type="ECO:0008006" key="5">
    <source>
        <dbReference type="Google" id="ProtNLM"/>
    </source>
</evidence>
<dbReference type="RefSeq" id="XP_007321305.1">
    <property type="nucleotide sequence ID" value="XM_007321243.1"/>
</dbReference>
<protein>
    <recommendedName>
        <fullName evidence="5">Mog1p/PsbP-like protein</fullName>
    </recommendedName>
</protein>
<dbReference type="SUPFAM" id="SSF55724">
    <property type="entry name" value="Mog1p/PsbP-like"/>
    <property type="match status" value="1"/>
</dbReference>
<evidence type="ECO:0000256" key="1">
    <source>
        <dbReference type="ARBA" id="ARBA00010307"/>
    </source>
</evidence>
<dbReference type="InterPro" id="IPR007681">
    <property type="entry name" value="Mog1"/>
</dbReference>
<evidence type="ECO:0000256" key="2">
    <source>
        <dbReference type="ARBA" id="ARBA00022448"/>
    </source>
</evidence>
<dbReference type="GO" id="GO:0006606">
    <property type="term" value="P:protein import into nucleus"/>
    <property type="evidence" value="ECO:0007669"/>
    <property type="project" value="TreeGrafter"/>
</dbReference>
<dbReference type="EMBL" id="GL945438">
    <property type="protein sequence ID" value="EGO21519.1"/>
    <property type="molecule type" value="Genomic_DNA"/>
</dbReference>
<dbReference type="KEGG" id="sla:SERLADRAFT_473971"/>
<dbReference type="GeneID" id="18820406"/>
<dbReference type="PANTHER" id="PTHR15837:SF0">
    <property type="entry name" value="RAN GUANINE NUCLEOTIDE RELEASE FACTOR"/>
    <property type="match status" value="1"/>
</dbReference>
<dbReference type="InterPro" id="IPR016123">
    <property type="entry name" value="Mog1/PsbP_a/b/a-sand"/>
</dbReference>
<dbReference type="AlphaFoldDB" id="F8P4I1"/>